<dbReference type="InterPro" id="IPR023606">
    <property type="entry name" value="CoA-Trfase_III_dom_1_sf"/>
</dbReference>
<proteinExistence type="predicted"/>
<dbReference type="InterPro" id="IPR050483">
    <property type="entry name" value="CoA-transferase_III_domain"/>
</dbReference>
<name>A0A2A5WXF1_9GAMM</name>
<dbReference type="Gene3D" id="3.40.50.10540">
    <property type="entry name" value="Crotonobetainyl-coa:carnitine coa-transferase, domain 1"/>
    <property type="match status" value="1"/>
</dbReference>
<dbReference type="SUPFAM" id="SSF89796">
    <property type="entry name" value="CoA-transferase family III (CaiB/BaiF)"/>
    <property type="match status" value="1"/>
</dbReference>
<accession>A0A2A5WXF1</accession>
<dbReference type="InterPro" id="IPR003673">
    <property type="entry name" value="CoA-Trfase_fam_III"/>
</dbReference>
<dbReference type="PANTHER" id="PTHR48207:SF3">
    <property type="entry name" value="SUCCINATE--HYDROXYMETHYLGLUTARATE COA-TRANSFERASE"/>
    <property type="match status" value="1"/>
</dbReference>
<protein>
    <recommendedName>
        <fullName evidence="4">CoA transferase</fullName>
    </recommendedName>
</protein>
<reference evidence="2 3" key="1">
    <citation type="submission" date="2017-08" db="EMBL/GenBank/DDBJ databases">
        <title>Fine stratification of microbial communities through a metagenomic profile of the photic zone.</title>
        <authorList>
            <person name="Haro-Moreno J.M."/>
            <person name="Lopez-Perez M."/>
            <person name="De La Torre J."/>
            <person name="Picazo A."/>
            <person name="Camacho A."/>
            <person name="Rodriguez-Valera F."/>
        </authorList>
    </citation>
    <scope>NUCLEOTIDE SEQUENCE [LARGE SCALE GENOMIC DNA]</scope>
    <source>
        <strain evidence="2">MED-G24</strain>
    </source>
</reference>
<comment type="caution">
    <text evidence="2">The sequence shown here is derived from an EMBL/GenBank/DDBJ whole genome shotgun (WGS) entry which is preliminary data.</text>
</comment>
<evidence type="ECO:0000256" key="1">
    <source>
        <dbReference type="ARBA" id="ARBA00022679"/>
    </source>
</evidence>
<sequence>MGVPGADVVKVEPPAGNALLAMGPFPDDDSDPEKSASCFFLNTSKHRVVLDLTTAEGRGQLARLIRHFDIVIAGTNVESLDAMGIGYDQLKDWNPNVILTTISGFGSFGPHADWQGSHLVNCAVGGWANFCGTPDRALLQAGGAITETLAGAYAATARLIVALGRARHGVLSILTSAHGRRC</sequence>
<evidence type="ECO:0000313" key="2">
    <source>
        <dbReference type="EMBL" id="PDH40958.1"/>
    </source>
</evidence>
<evidence type="ECO:0000313" key="3">
    <source>
        <dbReference type="Proteomes" id="UP000219327"/>
    </source>
</evidence>
<dbReference type="Pfam" id="PF02515">
    <property type="entry name" value="CoA_transf_3"/>
    <property type="match status" value="1"/>
</dbReference>
<keyword evidence="1" id="KW-0808">Transferase</keyword>
<dbReference type="AlphaFoldDB" id="A0A2A5WXF1"/>
<dbReference type="GO" id="GO:0008410">
    <property type="term" value="F:CoA-transferase activity"/>
    <property type="evidence" value="ECO:0007669"/>
    <property type="project" value="TreeGrafter"/>
</dbReference>
<dbReference type="Proteomes" id="UP000219327">
    <property type="component" value="Unassembled WGS sequence"/>
</dbReference>
<dbReference type="PANTHER" id="PTHR48207">
    <property type="entry name" value="SUCCINATE--HYDROXYMETHYLGLUTARATE COA-TRANSFERASE"/>
    <property type="match status" value="1"/>
</dbReference>
<evidence type="ECO:0008006" key="4">
    <source>
        <dbReference type="Google" id="ProtNLM"/>
    </source>
</evidence>
<dbReference type="EMBL" id="NTKD01000007">
    <property type="protein sequence ID" value="PDH40958.1"/>
    <property type="molecule type" value="Genomic_DNA"/>
</dbReference>
<organism evidence="2 3">
    <name type="scientific">OM182 bacterium MED-G24</name>
    <dbReference type="NCBI Taxonomy" id="1986255"/>
    <lineage>
        <taxon>Bacteria</taxon>
        <taxon>Pseudomonadati</taxon>
        <taxon>Pseudomonadota</taxon>
        <taxon>Gammaproteobacteria</taxon>
        <taxon>OMG group</taxon>
        <taxon>OM182 clade</taxon>
    </lineage>
</organism>
<gene>
    <name evidence="2" type="ORF">CNE99_02445</name>
</gene>